<dbReference type="Proteomes" id="UP000821865">
    <property type="component" value="Chromosome 9"/>
</dbReference>
<accession>A0ACB8C516</accession>
<name>A0ACB8C516_DERSI</name>
<keyword evidence="2" id="KW-1185">Reference proteome</keyword>
<proteinExistence type="predicted"/>
<protein>
    <submittedName>
        <fullName evidence="1">Uncharacterized protein</fullName>
    </submittedName>
</protein>
<gene>
    <name evidence="1" type="ORF">HPB49_019327</name>
</gene>
<evidence type="ECO:0000313" key="2">
    <source>
        <dbReference type="Proteomes" id="UP000821865"/>
    </source>
</evidence>
<dbReference type="EMBL" id="CM023478">
    <property type="protein sequence ID" value="KAH7933933.1"/>
    <property type="molecule type" value="Genomic_DNA"/>
</dbReference>
<reference evidence="1" key="1">
    <citation type="submission" date="2020-05" db="EMBL/GenBank/DDBJ databases">
        <title>Large-scale comparative analyses of tick genomes elucidate their genetic diversity and vector capacities.</title>
        <authorList>
            <person name="Jia N."/>
            <person name="Wang J."/>
            <person name="Shi W."/>
            <person name="Du L."/>
            <person name="Sun Y."/>
            <person name="Zhan W."/>
            <person name="Jiang J."/>
            <person name="Wang Q."/>
            <person name="Zhang B."/>
            <person name="Ji P."/>
            <person name="Sakyi L.B."/>
            <person name="Cui X."/>
            <person name="Yuan T."/>
            <person name="Jiang B."/>
            <person name="Yang W."/>
            <person name="Lam T.T.-Y."/>
            <person name="Chang Q."/>
            <person name="Ding S."/>
            <person name="Wang X."/>
            <person name="Zhu J."/>
            <person name="Ruan X."/>
            <person name="Zhao L."/>
            <person name="Wei J."/>
            <person name="Que T."/>
            <person name="Du C."/>
            <person name="Cheng J."/>
            <person name="Dai P."/>
            <person name="Han X."/>
            <person name="Huang E."/>
            <person name="Gao Y."/>
            <person name="Liu J."/>
            <person name="Shao H."/>
            <person name="Ye R."/>
            <person name="Li L."/>
            <person name="Wei W."/>
            <person name="Wang X."/>
            <person name="Wang C."/>
            <person name="Yang T."/>
            <person name="Huo Q."/>
            <person name="Li W."/>
            <person name="Guo W."/>
            <person name="Chen H."/>
            <person name="Zhou L."/>
            <person name="Ni X."/>
            <person name="Tian J."/>
            <person name="Zhou Y."/>
            <person name="Sheng Y."/>
            <person name="Liu T."/>
            <person name="Pan Y."/>
            <person name="Xia L."/>
            <person name="Li J."/>
            <person name="Zhao F."/>
            <person name="Cao W."/>
        </authorList>
    </citation>
    <scope>NUCLEOTIDE SEQUENCE</scope>
    <source>
        <strain evidence="1">Dsil-2018</strain>
    </source>
</reference>
<organism evidence="1 2">
    <name type="scientific">Dermacentor silvarum</name>
    <name type="common">Tick</name>
    <dbReference type="NCBI Taxonomy" id="543639"/>
    <lineage>
        <taxon>Eukaryota</taxon>
        <taxon>Metazoa</taxon>
        <taxon>Ecdysozoa</taxon>
        <taxon>Arthropoda</taxon>
        <taxon>Chelicerata</taxon>
        <taxon>Arachnida</taxon>
        <taxon>Acari</taxon>
        <taxon>Parasitiformes</taxon>
        <taxon>Ixodida</taxon>
        <taxon>Ixodoidea</taxon>
        <taxon>Ixodidae</taxon>
        <taxon>Rhipicephalinae</taxon>
        <taxon>Dermacentor</taxon>
    </lineage>
</organism>
<sequence>MTAPRHYDIPKGDKIVYGSTPRYTTGVKPPQPAPDSMSFPAPSDYSPGRGVSFVKARSPKFTFGFRLRPSKPYSYGFPERVSAASQAGAMSRRSRSLRVIRKEVEEIPDKRARSTDELTRRSHSLRAVRARKDDIEEEPDKRARPSERRLGRSRSLRIAQSGIDDIDEKENVSKSETHITASSSSSFHKERYSSQHLVKGLEPAAFTTSDESGMFEDDETMDSVSARDRTFVRTPTGPGYYNPSIGEQLRFPRMPSFTIRRKLKCPKKEPTPAPWDYSPDKADPLVRPMSPAYTFGHKGDCCHCRTTSPAPGAYCPERADTVLAVTPAYTFGTKPKDAKPDDFPAPGKYNVPGTDTYKNKSPAYTLSYRTNIPSDHTKKPGPGAHSPERVWMNKSSSPRFTFGIRHSPVAETPKPK</sequence>
<comment type="caution">
    <text evidence="1">The sequence shown here is derived from an EMBL/GenBank/DDBJ whole genome shotgun (WGS) entry which is preliminary data.</text>
</comment>
<evidence type="ECO:0000313" key="1">
    <source>
        <dbReference type="EMBL" id="KAH7933933.1"/>
    </source>
</evidence>